<gene>
    <name evidence="4" type="ORF">IAB63_00265</name>
</gene>
<evidence type="ECO:0000313" key="4">
    <source>
        <dbReference type="EMBL" id="HIU01671.1"/>
    </source>
</evidence>
<feature type="compositionally biased region" description="Polar residues" evidence="1">
    <location>
        <begin position="531"/>
        <end position="545"/>
    </location>
</feature>
<evidence type="ECO:0000256" key="1">
    <source>
        <dbReference type="SAM" id="MobiDB-lite"/>
    </source>
</evidence>
<feature type="region of interest" description="Disordered" evidence="1">
    <location>
        <begin position="281"/>
        <end position="371"/>
    </location>
</feature>
<feature type="chain" id="PRO_5038635490" evidence="3">
    <location>
        <begin position="32"/>
        <end position="591"/>
    </location>
</feature>
<comment type="caution">
    <text evidence="4">The sequence shown here is derived from an EMBL/GenBank/DDBJ whole genome shotgun (WGS) entry which is preliminary data.</text>
</comment>
<proteinExistence type="predicted"/>
<keyword evidence="2" id="KW-0472">Membrane</keyword>
<feature type="compositionally biased region" description="Polar residues" evidence="1">
    <location>
        <begin position="285"/>
        <end position="294"/>
    </location>
</feature>
<keyword evidence="3" id="KW-0732">Signal</keyword>
<feature type="region of interest" description="Disordered" evidence="1">
    <location>
        <begin position="529"/>
        <end position="549"/>
    </location>
</feature>
<feature type="signal peptide" evidence="3">
    <location>
        <begin position="1"/>
        <end position="31"/>
    </location>
</feature>
<protein>
    <submittedName>
        <fullName evidence="4">Uncharacterized protein</fullName>
    </submittedName>
</protein>
<reference evidence="4" key="1">
    <citation type="submission" date="2020-10" db="EMBL/GenBank/DDBJ databases">
        <authorList>
            <person name="Gilroy R."/>
        </authorList>
    </citation>
    <scope>NUCLEOTIDE SEQUENCE</scope>
    <source>
        <strain evidence="4">CHK187-14744</strain>
    </source>
</reference>
<evidence type="ECO:0000256" key="3">
    <source>
        <dbReference type="SAM" id="SignalP"/>
    </source>
</evidence>
<feature type="transmembrane region" description="Helical" evidence="2">
    <location>
        <begin position="562"/>
        <end position="582"/>
    </location>
</feature>
<reference evidence="4" key="2">
    <citation type="journal article" date="2021" name="PeerJ">
        <title>Extensive microbial diversity within the chicken gut microbiome revealed by metagenomics and culture.</title>
        <authorList>
            <person name="Gilroy R."/>
            <person name="Ravi A."/>
            <person name="Getino M."/>
            <person name="Pursley I."/>
            <person name="Horton D.L."/>
            <person name="Alikhan N.F."/>
            <person name="Baker D."/>
            <person name="Gharbi K."/>
            <person name="Hall N."/>
            <person name="Watson M."/>
            <person name="Adriaenssens E.M."/>
            <person name="Foster-Nyarko E."/>
            <person name="Jarju S."/>
            <person name="Secka A."/>
            <person name="Antonio M."/>
            <person name="Oren A."/>
            <person name="Chaudhuri R.R."/>
            <person name="La Ragione R."/>
            <person name="Hildebrand F."/>
            <person name="Pallen M.J."/>
        </authorList>
    </citation>
    <scope>NUCLEOTIDE SEQUENCE</scope>
    <source>
        <strain evidence="4">CHK187-14744</strain>
    </source>
</reference>
<accession>A0A9D1KV00</accession>
<feature type="compositionally biased region" description="Polar residues" evidence="1">
    <location>
        <begin position="340"/>
        <end position="351"/>
    </location>
</feature>
<evidence type="ECO:0000313" key="5">
    <source>
        <dbReference type="Proteomes" id="UP000824164"/>
    </source>
</evidence>
<dbReference type="AlphaFoldDB" id="A0A9D1KV00"/>
<organism evidence="4 5">
    <name type="scientific">Candidatus Onthocola gallistercoris</name>
    <dbReference type="NCBI Taxonomy" id="2840876"/>
    <lineage>
        <taxon>Bacteria</taxon>
        <taxon>Bacillati</taxon>
        <taxon>Bacillota</taxon>
        <taxon>Bacilli</taxon>
        <taxon>Candidatus Onthocola</taxon>
    </lineage>
</organism>
<keyword evidence="2" id="KW-1133">Transmembrane helix</keyword>
<name>A0A9D1KV00_9FIRM</name>
<keyword evidence="2" id="KW-0812">Transmembrane</keyword>
<dbReference type="EMBL" id="DVLT01000001">
    <property type="protein sequence ID" value="HIU01671.1"/>
    <property type="molecule type" value="Genomic_DNA"/>
</dbReference>
<evidence type="ECO:0000256" key="2">
    <source>
        <dbReference type="SAM" id="Phobius"/>
    </source>
</evidence>
<sequence>MSKMSRRLLAMMLLCVFVLTAVTGPAVRVHAQDEEKSLTLTIKPAKDTKAGDWLAYVNGAVADNAWTGSMTLPEEWKDGALYTLTADQDGNATITLKGTKDVLESMNIRLIKADGKSPVLLWDNSIARQTLAGTITTPFFNMDDGKWHKDAKTTEAVLLASDVSAAIQAIGTVTLDSNDAISAAEGLYAQLPDAEKAYVTNYTELTKARTDYDTMKALADKKTEAKTKLEEAFAGYSKDNYSEENWKLMKQALADGQKAIEDATDIEKVTEASEAALTALAGIQPLNTGGSTPESGDGTTGESSDETKTEETNTEESKTEESGSEESKTETESVPETESVAATTLPEQTVPVSEANDGIAPISGESDVTRTASADNALQTAQNDAKAALLTAKDGYKKADYSDDNWAALESAYNAAVAAIDNAADADAVAAEQKKGTDAMAAIQTMAQAAEASAKAEAETFVDTYLKDANGNIYLTANADNYEKIMSGVTAWNDLTNDGKLAVNAMMTEANGGNKTDYNALWSQAREVKQSVASSSGNTQAGSTQKDVRPVTVQTGDTMIDIRIIVGIMIAAVAVMVVAGVMNKGQKSKNK</sequence>
<feature type="compositionally biased region" description="Basic and acidic residues" evidence="1">
    <location>
        <begin position="305"/>
        <end position="331"/>
    </location>
</feature>
<dbReference type="Proteomes" id="UP000824164">
    <property type="component" value="Unassembled WGS sequence"/>
</dbReference>